<dbReference type="InterPro" id="IPR006284">
    <property type="entry name" value="Glut_synth_pro"/>
</dbReference>
<reference evidence="12" key="1">
    <citation type="submission" date="2020-02" db="EMBL/GenBank/DDBJ databases">
        <authorList>
            <person name="Chen W.-M."/>
        </authorList>
    </citation>
    <scope>NUCLEOTIDE SEQUENCE</scope>
    <source>
        <strain evidence="12">NBD-18</strain>
    </source>
</reference>
<evidence type="ECO:0000256" key="7">
    <source>
        <dbReference type="ARBA" id="ARBA00022840"/>
    </source>
</evidence>
<comment type="similarity">
    <text evidence="10">Belongs to the prokaryotic GSH synthase family.</text>
</comment>
<sequence length="320" mass="35259">MNVLFILDPLPALNAYKDSSVAMMQALESRGHRISVALQSDLFILDGQVSARATEIQLVHGADLHQKNWWKVVSNPKDILLKDFGAILMRKDPPFDMEYVYTTHMLEFAQAQGAKVFNGGDAIRNHPEKLAITEFPEFTAPTLVSRDMERLKAFHALHRDVIVKPLDGMGGTGIFRLGINEPNLNAILETLTKDGSQTIMAQRYIPEITKGDKRILLIGGEPVPYCLARIPLAGETRGNLAAGGRGVAQPLSERDWFIARSIAPKLAERGLLLVGLDVIGDYVTEINVTSPTCFVEITEQTGFNVANRLVEALEFAIAQV</sequence>
<evidence type="ECO:0000259" key="11">
    <source>
        <dbReference type="PROSITE" id="PS50975"/>
    </source>
</evidence>
<dbReference type="GO" id="GO:0005524">
    <property type="term" value="F:ATP binding"/>
    <property type="evidence" value="ECO:0007669"/>
    <property type="project" value="UniProtKB-UniRule"/>
</dbReference>
<dbReference type="RefSeq" id="WP_163651426.1">
    <property type="nucleotide sequence ID" value="NZ_JAAGRN010000001.1"/>
</dbReference>
<evidence type="ECO:0000313" key="12">
    <source>
        <dbReference type="EMBL" id="NDY81872.1"/>
    </source>
</evidence>
<comment type="caution">
    <text evidence="12">The sequence shown here is derived from an EMBL/GenBank/DDBJ whole genome shotgun (WGS) entry which is preliminary data.</text>
</comment>
<comment type="cofactor">
    <cofactor evidence="1">
        <name>Mn(2+)</name>
        <dbReference type="ChEBI" id="CHEBI:29035"/>
    </cofactor>
</comment>
<proteinExistence type="inferred from homology"/>
<dbReference type="Gene3D" id="3.30.1490.20">
    <property type="entry name" value="ATP-grasp fold, A domain"/>
    <property type="match status" value="1"/>
</dbReference>
<dbReference type="Gene3D" id="3.40.50.20">
    <property type="match status" value="1"/>
</dbReference>
<evidence type="ECO:0000256" key="6">
    <source>
        <dbReference type="ARBA" id="ARBA00022741"/>
    </source>
</evidence>
<evidence type="ECO:0000256" key="8">
    <source>
        <dbReference type="ARBA" id="ARBA00022842"/>
    </source>
</evidence>
<dbReference type="EC" id="6.3.2.3" evidence="10"/>
<dbReference type="GO" id="GO:0046872">
    <property type="term" value="F:metal ion binding"/>
    <property type="evidence" value="ECO:0007669"/>
    <property type="project" value="UniProtKB-KW"/>
</dbReference>
<dbReference type="EMBL" id="JAAGRN010000001">
    <property type="protein sequence ID" value="NDY81872.1"/>
    <property type="molecule type" value="Genomic_DNA"/>
</dbReference>
<dbReference type="InterPro" id="IPR016185">
    <property type="entry name" value="PreATP-grasp_dom_sf"/>
</dbReference>
<evidence type="ECO:0000256" key="4">
    <source>
        <dbReference type="ARBA" id="ARBA00022684"/>
    </source>
</evidence>
<dbReference type="PANTHER" id="PTHR21621">
    <property type="entry name" value="RIBOSOMAL PROTEIN S6 MODIFICATION PROTEIN"/>
    <property type="match status" value="1"/>
</dbReference>
<dbReference type="PANTHER" id="PTHR21621:SF4">
    <property type="entry name" value="GLUTATHIONE SYNTHETASE"/>
    <property type="match status" value="1"/>
</dbReference>
<evidence type="ECO:0000256" key="10">
    <source>
        <dbReference type="HAMAP-Rule" id="MF_00162"/>
    </source>
</evidence>
<dbReference type="UniPathway" id="UPA00142">
    <property type="reaction ID" value="UER00210"/>
</dbReference>
<dbReference type="GO" id="GO:0004363">
    <property type="term" value="F:glutathione synthase activity"/>
    <property type="evidence" value="ECO:0007669"/>
    <property type="project" value="UniProtKB-UniRule"/>
</dbReference>
<evidence type="ECO:0000256" key="3">
    <source>
        <dbReference type="ARBA" id="ARBA00022598"/>
    </source>
</evidence>
<feature type="domain" description="ATP-grasp" evidence="11">
    <location>
        <begin position="129"/>
        <end position="314"/>
    </location>
</feature>
<dbReference type="HAMAP" id="MF_00162">
    <property type="entry name" value="GSH_S"/>
    <property type="match status" value="1"/>
</dbReference>
<dbReference type="FunFam" id="3.30.1490.20:FF:000009">
    <property type="entry name" value="Glutathione synthetase"/>
    <property type="match status" value="1"/>
</dbReference>
<comment type="pathway">
    <text evidence="10">Sulfur metabolism; glutathione biosynthesis; glutathione from L-cysteine and L-glutamate: step 2/2.</text>
</comment>
<keyword evidence="4 10" id="KW-0317">Glutathione biosynthesis</keyword>
<name>A0A6B2QUU1_9BURK</name>
<dbReference type="Pfam" id="PF02951">
    <property type="entry name" value="GSH-S_N"/>
    <property type="match status" value="1"/>
</dbReference>
<dbReference type="Pfam" id="PF02955">
    <property type="entry name" value="GSH-S_ATP"/>
    <property type="match status" value="1"/>
</dbReference>
<evidence type="ECO:0000256" key="1">
    <source>
        <dbReference type="ARBA" id="ARBA00001936"/>
    </source>
</evidence>
<comment type="cofactor">
    <cofactor evidence="2">
        <name>Mg(2+)</name>
        <dbReference type="ChEBI" id="CHEBI:18420"/>
    </cofactor>
</comment>
<dbReference type="NCBIfam" id="TIGR01380">
    <property type="entry name" value="glut_syn"/>
    <property type="match status" value="1"/>
</dbReference>
<keyword evidence="3 10" id="KW-0436">Ligase</keyword>
<dbReference type="InterPro" id="IPR013815">
    <property type="entry name" value="ATP_grasp_subdomain_1"/>
</dbReference>
<dbReference type="NCBIfam" id="NF003573">
    <property type="entry name" value="PRK05246.1"/>
    <property type="match status" value="1"/>
</dbReference>
<dbReference type="InterPro" id="IPR004215">
    <property type="entry name" value="GSHS_N"/>
</dbReference>
<comment type="catalytic activity">
    <reaction evidence="10">
        <text>gamma-L-glutamyl-L-cysteine + glycine + ATP = glutathione + ADP + phosphate + H(+)</text>
        <dbReference type="Rhea" id="RHEA:13557"/>
        <dbReference type="ChEBI" id="CHEBI:15378"/>
        <dbReference type="ChEBI" id="CHEBI:30616"/>
        <dbReference type="ChEBI" id="CHEBI:43474"/>
        <dbReference type="ChEBI" id="CHEBI:57305"/>
        <dbReference type="ChEBI" id="CHEBI:57925"/>
        <dbReference type="ChEBI" id="CHEBI:58173"/>
        <dbReference type="ChEBI" id="CHEBI:456216"/>
        <dbReference type="EC" id="6.3.2.3"/>
    </reaction>
</comment>
<keyword evidence="5" id="KW-0479">Metal-binding</keyword>
<dbReference type="SUPFAM" id="SSF56059">
    <property type="entry name" value="Glutathione synthetase ATP-binding domain-like"/>
    <property type="match status" value="1"/>
</dbReference>
<evidence type="ECO:0000256" key="9">
    <source>
        <dbReference type="ARBA" id="ARBA00023211"/>
    </source>
</evidence>
<keyword evidence="7 10" id="KW-0067">ATP-binding</keyword>
<dbReference type="SUPFAM" id="SSF52440">
    <property type="entry name" value="PreATP-grasp domain"/>
    <property type="match status" value="1"/>
</dbReference>
<dbReference type="GO" id="GO:0005737">
    <property type="term" value="C:cytoplasm"/>
    <property type="evidence" value="ECO:0007669"/>
    <property type="project" value="TreeGrafter"/>
</dbReference>
<dbReference type="Gene3D" id="3.30.470.20">
    <property type="entry name" value="ATP-grasp fold, B domain"/>
    <property type="match status" value="1"/>
</dbReference>
<protein>
    <recommendedName>
        <fullName evidence="10">Glutathione synthetase</fullName>
        <ecNumber evidence="10">6.3.2.3</ecNumber>
    </recommendedName>
    <alternativeName>
        <fullName evidence="10">GSH synthetase</fullName>
        <shortName evidence="10">GSH-S</shortName>
        <shortName evidence="10">GSHase</shortName>
    </alternativeName>
    <alternativeName>
        <fullName evidence="10">Glutathione synthase</fullName>
    </alternativeName>
</protein>
<accession>A0A6B2QUU1</accession>
<gene>
    <name evidence="10 12" type="primary">gshB</name>
    <name evidence="12" type="ORF">G3I67_01380</name>
</gene>
<keyword evidence="9" id="KW-0464">Manganese</keyword>
<keyword evidence="8" id="KW-0460">Magnesium</keyword>
<evidence type="ECO:0000256" key="2">
    <source>
        <dbReference type="ARBA" id="ARBA00001946"/>
    </source>
</evidence>
<keyword evidence="6 10" id="KW-0547">Nucleotide-binding</keyword>
<dbReference type="InterPro" id="IPR004218">
    <property type="entry name" value="GSHS_ATP-bd"/>
</dbReference>
<dbReference type="PROSITE" id="PS50975">
    <property type="entry name" value="ATP_GRASP"/>
    <property type="match status" value="1"/>
</dbReference>
<organism evidence="12">
    <name type="scientific">Sheuella amnicola</name>
    <dbReference type="NCBI Taxonomy" id="2707330"/>
    <lineage>
        <taxon>Bacteria</taxon>
        <taxon>Pseudomonadati</taxon>
        <taxon>Pseudomonadota</taxon>
        <taxon>Betaproteobacteria</taxon>
        <taxon>Burkholderiales</taxon>
        <taxon>Alcaligenaceae</taxon>
        <taxon>Sheuella</taxon>
    </lineage>
</organism>
<evidence type="ECO:0000256" key="5">
    <source>
        <dbReference type="ARBA" id="ARBA00022723"/>
    </source>
</evidence>
<dbReference type="InterPro" id="IPR011761">
    <property type="entry name" value="ATP-grasp"/>
</dbReference>
<dbReference type="AlphaFoldDB" id="A0A6B2QUU1"/>